<evidence type="ECO:0000313" key="3">
    <source>
        <dbReference type="Proteomes" id="UP001497623"/>
    </source>
</evidence>
<feature type="signal peptide" evidence="1">
    <location>
        <begin position="1"/>
        <end position="19"/>
    </location>
</feature>
<sequence>MNKGIVLLIFVFFISSGDALQQYQQVYKSGVIRVRRQTSPENCSGGKVWRGGRCQCSYNTSWNEETQLCTQSCPNGKIRRRGRCICPLSKIWDSELGLCSDPPACTAGMVWRSRSCRCPHLSSLDPETQVCTCIYGTYQALDGTCRTLM</sequence>
<dbReference type="Proteomes" id="UP001497623">
    <property type="component" value="Unassembled WGS sequence"/>
</dbReference>
<gene>
    <name evidence="2" type="ORF">MNOR_LOCUS18839</name>
</gene>
<organism evidence="2 3">
    <name type="scientific">Meganyctiphanes norvegica</name>
    <name type="common">Northern krill</name>
    <name type="synonym">Thysanopoda norvegica</name>
    <dbReference type="NCBI Taxonomy" id="48144"/>
    <lineage>
        <taxon>Eukaryota</taxon>
        <taxon>Metazoa</taxon>
        <taxon>Ecdysozoa</taxon>
        <taxon>Arthropoda</taxon>
        <taxon>Crustacea</taxon>
        <taxon>Multicrustacea</taxon>
        <taxon>Malacostraca</taxon>
        <taxon>Eumalacostraca</taxon>
        <taxon>Eucarida</taxon>
        <taxon>Euphausiacea</taxon>
        <taxon>Euphausiidae</taxon>
        <taxon>Meganyctiphanes</taxon>
    </lineage>
</organism>
<keyword evidence="3" id="KW-1185">Reference proteome</keyword>
<accession>A0AAV2R1W6</accession>
<feature type="chain" id="PRO_5043752245" evidence="1">
    <location>
        <begin position="20"/>
        <end position="149"/>
    </location>
</feature>
<keyword evidence="1" id="KW-0732">Signal</keyword>
<proteinExistence type="predicted"/>
<dbReference type="EMBL" id="CAXKWB010013694">
    <property type="protein sequence ID" value="CAL4108333.1"/>
    <property type="molecule type" value="Genomic_DNA"/>
</dbReference>
<evidence type="ECO:0000313" key="2">
    <source>
        <dbReference type="EMBL" id="CAL4108333.1"/>
    </source>
</evidence>
<comment type="caution">
    <text evidence="2">The sequence shown here is derived from an EMBL/GenBank/DDBJ whole genome shotgun (WGS) entry which is preliminary data.</text>
</comment>
<name>A0AAV2R1W6_MEGNR</name>
<dbReference type="AlphaFoldDB" id="A0AAV2R1W6"/>
<protein>
    <submittedName>
        <fullName evidence="2">Uncharacterized protein</fullName>
    </submittedName>
</protein>
<reference evidence="2 3" key="1">
    <citation type="submission" date="2024-05" db="EMBL/GenBank/DDBJ databases">
        <authorList>
            <person name="Wallberg A."/>
        </authorList>
    </citation>
    <scope>NUCLEOTIDE SEQUENCE [LARGE SCALE GENOMIC DNA]</scope>
</reference>
<evidence type="ECO:0000256" key="1">
    <source>
        <dbReference type="SAM" id="SignalP"/>
    </source>
</evidence>